<name>A0AAV5UUX5_9BILA</name>
<keyword evidence="2" id="KW-1185">Reference proteome</keyword>
<dbReference type="AlphaFoldDB" id="A0AAV5UUX5"/>
<evidence type="ECO:0000313" key="1">
    <source>
        <dbReference type="EMBL" id="GMT11101.1"/>
    </source>
</evidence>
<evidence type="ECO:0000313" key="2">
    <source>
        <dbReference type="Proteomes" id="UP001432322"/>
    </source>
</evidence>
<gene>
    <name evidence="1" type="ORF">PFISCL1PPCAC_2398</name>
</gene>
<sequence>LSLLILLFPYALSLQSDVSLEESIEDEGEVNLIVDVNMNRFVEGLSDLTDAFNNKFSGDVSVDHSIDGGGVRVFQEDNPLMFTHFTLSSATLVIHNNHLHLEISDFSGLFHGTPEIRSVLHQRFVPWSRSVRVHSLIGPIHIIETSGFPYVNQHLHCKVDEIEVTEEESMEGETEMDRIVGRIVSDKMKLLARTEHLACTTLIQAFDSIIRQHIQLLQLSMVLPSDSLLIYSLINNPTWLNTSSSSSNLRLLRCHFHSQIRPHRQRDLLLLPLPPPQMDPLLRMGSLRPLGAHHHQMDQVPLDLLPSESSLHHQTESLPPDSQMDSLLDSRSALQPFDVYYHIFDSSFTKSIDHLCKKGLFDKVFAVPRGDFNISLQLKCEGIPRVDLSDLHDSWKMKVGLPLLYIYRNDSSTQSNLIEKILTLSIHVTQLRLSFIVQSAFPQPNELGRFVFSNQIFRHLSSTISTYYTLPLPFIGSVRSSLPFVSAVDNRLVLALNLTRER</sequence>
<accession>A0AAV5UUX5</accession>
<dbReference type="EMBL" id="BTSY01000001">
    <property type="protein sequence ID" value="GMT11101.1"/>
    <property type="molecule type" value="Genomic_DNA"/>
</dbReference>
<proteinExistence type="predicted"/>
<comment type="caution">
    <text evidence="1">The sequence shown here is derived from an EMBL/GenBank/DDBJ whole genome shotgun (WGS) entry which is preliminary data.</text>
</comment>
<organism evidence="1 2">
    <name type="scientific">Pristionchus fissidentatus</name>
    <dbReference type="NCBI Taxonomy" id="1538716"/>
    <lineage>
        <taxon>Eukaryota</taxon>
        <taxon>Metazoa</taxon>
        <taxon>Ecdysozoa</taxon>
        <taxon>Nematoda</taxon>
        <taxon>Chromadorea</taxon>
        <taxon>Rhabditida</taxon>
        <taxon>Rhabditina</taxon>
        <taxon>Diplogasteromorpha</taxon>
        <taxon>Diplogasteroidea</taxon>
        <taxon>Neodiplogasteridae</taxon>
        <taxon>Pristionchus</taxon>
    </lineage>
</organism>
<protein>
    <recommendedName>
        <fullName evidence="3">Lipid-binding serum glycoprotein C-terminal domain-containing protein</fullName>
    </recommendedName>
</protein>
<dbReference type="Proteomes" id="UP001432322">
    <property type="component" value="Unassembled WGS sequence"/>
</dbReference>
<evidence type="ECO:0008006" key="3">
    <source>
        <dbReference type="Google" id="ProtNLM"/>
    </source>
</evidence>
<reference evidence="1" key="1">
    <citation type="submission" date="2023-10" db="EMBL/GenBank/DDBJ databases">
        <title>Genome assembly of Pristionchus species.</title>
        <authorList>
            <person name="Yoshida K."/>
            <person name="Sommer R.J."/>
        </authorList>
    </citation>
    <scope>NUCLEOTIDE SEQUENCE</scope>
    <source>
        <strain evidence="1">RS5133</strain>
    </source>
</reference>
<feature type="non-terminal residue" evidence="1">
    <location>
        <position position="1"/>
    </location>
</feature>